<accession>A0ABY8FMQ1</accession>
<name>A0ABY8FMQ1_9SPHN</name>
<keyword evidence="3" id="KW-0378">Hydrolase</keyword>
<dbReference type="Pfam" id="PF03575">
    <property type="entry name" value="Peptidase_S51"/>
    <property type="match status" value="1"/>
</dbReference>
<evidence type="ECO:0000256" key="1">
    <source>
        <dbReference type="ARBA" id="ARBA00006534"/>
    </source>
</evidence>
<dbReference type="EMBL" id="CP121106">
    <property type="protein sequence ID" value="WFL76301.1"/>
    <property type="molecule type" value="Genomic_DNA"/>
</dbReference>
<dbReference type="InterPro" id="IPR005320">
    <property type="entry name" value="Peptidase_S51"/>
</dbReference>
<organism evidence="5 6">
    <name type="scientific">Altererythrobacter arenosus</name>
    <dbReference type="NCBI Taxonomy" id="3032592"/>
    <lineage>
        <taxon>Bacteria</taxon>
        <taxon>Pseudomonadati</taxon>
        <taxon>Pseudomonadota</taxon>
        <taxon>Alphaproteobacteria</taxon>
        <taxon>Sphingomonadales</taxon>
        <taxon>Erythrobacteraceae</taxon>
        <taxon>Altererythrobacter</taxon>
    </lineage>
</organism>
<dbReference type="PANTHER" id="PTHR20842:SF0">
    <property type="entry name" value="ALPHA-ASPARTYL DIPEPTIDASE"/>
    <property type="match status" value="1"/>
</dbReference>
<keyword evidence="4" id="KW-0720">Serine protease</keyword>
<dbReference type="SUPFAM" id="SSF52317">
    <property type="entry name" value="Class I glutamine amidotransferase-like"/>
    <property type="match status" value="1"/>
</dbReference>
<evidence type="ECO:0000256" key="3">
    <source>
        <dbReference type="ARBA" id="ARBA00022801"/>
    </source>
</evidence>
<keyword evidence="6" id="KW-1185">Reference proteome</keyword>
<evidence type="ECO:0000313" key="5">
    <source>
        <dbReference type="EMBL" id="WFL76301.1"/>
    </source>
</evidence>
<evidence type="ECO:0000313" key="6">
    <source>
        <dbReference type="Proteomes" id="UP001215827"/>
    </source>
</evidence>
<dbReference type="InterPro" id="IPR029062">
    <property type="entry name" value="Class_I_gatase-like"/>
</dbReference>
<keyword evidence="2" id="KW-0645">Protease</keyword>
<reference evidence="5 6" key="1">
    <citation type="submission" date="2023-03" db="EMBL/GenBank/DDBJ databases">
        <title>Altererythrobacter sp. CAU 1644 isolated from sand.</title>
        <authorList>
            <person name="Kim W."/>
        </authorList>
    </citation>
    <scope>NUCLEOTIDE SEQUENCE [LARGE SCALE GENOMIC DNA]</scope>
    <source>
        <strain evidence="5 6">CAU 1644</strain>
    </source>
</reference>
<sequence length="239" mass="26591">MAETRSRQFIALSDSASLFVPSWQPTYMLDYILDTPSCANPVVRYVGAAKGDQPQRISAFYSLADRAQFRPEVMSFFELEDGDPASFFEGADIVFIDGGSTRNLLAILREWNAISALKHAYREGTVIVGASAGASMMFEWCLTDSIRTAIMPWKGIGLIPGTICVHHDARQERRRELSSFLSDERARFPVYALDDGVALHFQDEQLTRGVRIAAEARCALVEEHLGIPSFIQLVSLHDA</sequence>
<dbReference type="Gene3D" id="3.40.50.880">
    <property type="match status" value="1"/>
</dbReference>
<proteinExistence type="inferred from homology"/>
<dbReference type="Proteomes" id="UP001215827">
    <property type="component" value="Chromosome"/>
</dbReference>
<protein>
    <submittedName>
        <fullName evidence="5">Type 1 glutamine amidotransferase-like domain-containing protein</fullName>
    </submittedName>
</protein>
<comment type="similarity">
    <text evidence="1">Belongs to the peptidase S51 family.</text>
</comment>
<evidence type="ECO:0000256" key="4">
    <source>
        <dbReference type="ARBA" id="ARBA00022825"/>
    </source>
</evidence>
<evidence type="ECO:0000256" key="2">
    <source>
        <dbReference type="ARBA" id="ARBA00022670"/>
    </source>
</evidence>
<dbReference type="RefSeq" id="WP_278015067.1">
    <property type="nucleotide sequence ID" value="NZ_CP121106.1"/>
</dbReference>
<dbReference type="PANTHER" id="PTHR20842">
    <property type="entry name" value="PROTEASE S51 ALPHA-ASPARTYL DIPEPTIDASE"/>
    <property type="match status" value="1"/>
</dbReference>
<gene>
    <name evidence="5" type="ORF">P7228_09850</name>
</gene>